<accession>A0A9W8D0M8</accession>
<gene>
    <name evidence="6" type="ORF">LPJ61_001415</name>
</gene>
<protein>
    <recommendedName>
        <fullName evidence="5">PDEase domain-containing protein</fullName>
    </recommendedName>
</protein>
<dbReference type="InterPro" id="IPR003607">
    <property type="entry name" value="HD/PDEase_dom"/>
</dbReference>
<dbReference type="OrthoDB" id="546632at2759"/>
<dbReference type="InterPro" id="IPR002073">
    <property type="entry name" value="PDEase_catalytic_dom"/>
</dbReference>
<dbReference type="EMBL" id="JANBOI010000119">
    <property type="protein sequence ID" value="KAJ1733724.1"/>
    <property type="molecule type" value="Genomic_DNA"/>
</dbReference>
<dbReference type="PRINTS" id="PR00387">
    <property type="entry name" value="PDIESTERASE1"/>
</dbReference>
<dbReference type="PROSITE" id="PS51845">
    <property type="entry name" value="PDEASE_I_2"/>
    <property type="match status" value="1"/>
</dbReference>
<feature type="binding site" evidence="4">
    <location>
        <position position="127"/>
    </location>
    <ligand>
        <name>Zn(2+)</name>
        <dbReference type="ChEBI" id="CHEBI:29105"/>
        <label>1</label>
    </ligand>
</feature>
<feature type="non-terminal residue" evidence="6">
    <location>
        <position position="1"/>
    </location>
</feature>
<organism evidence="6 7">
    <name type="scientific">Coemansia biformis</name>
    <dbReference type="NCBI Taxonomy" id="1286918"/>
    <lineage>
        <taxon>Eukaryota</taxon>
        <taxon>Fungi</taxon>
        <taxon>Fungi incertae sedis</taxon>
        <taxon>Zoopagomycota</taxon>
        <taxon>Kickxellomycotina</taxon>
        <taxon>Kickxellomycetes</taxon>
        <taxon>Kickxellales</taxon>
        <taxon>Kickxellaceae</taxon>
        <taxon>Coemansia</taxon>
    </lineage>
</organism>
<dbReference type="InterPro" id="IPR023088">
    <property type="entry name" value="PDEase"/>
</dbReference>
<feature type="binding site" evidence="4">
    <location>
        <position position="91"/>
    </location>
    <ligand>
        <name>Zn(2+)</name>
        <dbReference type="ChEBI" id="CHEBI:29105"/>
        <label>1</label>
    </ligand>
</feature>
<evidence type="ECO:0000313" key="7">
    <source>
        <dbReference type="Proteomes" id="UP001143981"/>
    </source>
</evidence>
<dbReference type="Proteomes" id="UP001143981">
    <property type="component" value="Unassembled WGS sequence"/>
</dbReference>
<evidence type="ECO:0000256" key="1">
    <source>
        <dbReference type="ARBA" id="ARBA00022723"/>
    </source>
</evidence>
<feature type="domain" description="PDEase" evidence="5">
    <location>
        <begin position="10"/>
        <end position="234"/>
    </location>
</feature>
<reference evidence="6" key="1">
    <citation type="submission" date="2022-07" db="EMBL/GenBank/DDBJ databases">
        <title>Phylogenomic reconstructions and comparative analyses of Kickxellomycotina fungi.</title>
        <authorList>
            <person name="Reynolds N.K."/>
            <person name="Stajich J.E."/>
            <person name="Barry K."/>
            <person name="Grigoriev I.V."/>
            <person name="Crous P."/>
            <person name="Smith M.E."/>
        </authorList>
    </citation>
    <scope>NUCLEOTIDE SEQUENCE</scope>
    <source>
        <strain evidence="6">BCRC 34381</strain>
    </source>
</reference>
<evidence type="ECO:0000313" key="6">
    <source>
        <dbReference type="EMBL" id="KAJ1733724.1"/>
    </source>
</evidence>
<dbReference type="SUPFAM" id="SSF109604">
    <property type="entry name" value="HD-domain/PDEase-like"/>
    <property type="match status" value="1"/>
</dbReference>
<sequence>MLCCKHNRLSSEELTETEKVMNSYLDEQWPADGLRFSPWAYSRATKQGILLAIFKGLNVLTVLELSASSMLDFCLDIEALYNNVPYHSFNHAVDVVVKLYYMLHDLHAAAYLASYDIAALLISALCHDCGHPGMNNLFQKNANTELAQRYPDAILERYSVDLAVGCIEKHGLLRNVENLRDPVYSDRTTVEADVASRMLFSIRSAILATDMTRHFGVVEDCRSLVSVLLKKARR</sequence>
<dbReference type="Gene3D" id="1.10.1300.10">
    <property type="entry name" value="3'5'-cyclic nucleotide phosphodiesterase, catalytic domain"/>
    <property type="match status" value="1"/>
</dbReference>
<dbReference type="GO" id="GO:0004114">
    <property type="term" value="F:3',5'-cyclic-nucleotide phosphodiesterase activity"/>
    <property type="evidence" value="ECO:0007669"/>
    <property type="project" value="InterPro"/>
</dbReference>
<dbReference type="CDD" id="cd00077">
    <property type="entry name" value="HDc"/>
    <property type="match status" value="1"/>
</dbReference>
<dbReference type="GO" id="GO:0046872">
    <property type="term" value="F:metal ion binding"/>
    <property type="evidence" value="ECO:0007669"/>
    <property type="project" value="UniProtKB-KW"/>
</dbReference>
<dbReference type="GO" id="GO:0007165">
    <property type="term" value="P:signal transduction"/>
    <property type="evidence" value="ECO:0007669"/>
    <property type="project" value="InterPro"/>
</dbReference>
<proteinExistence type="predicted"/>
<feature type="binding site" evidence="4">
    <location>
        <position position="128"/>
    </location>
    <ligand>
        <name>Zn(2+)</name>
        <dbReference type="ChEBI" id="CHEBI:29105"/>
        <label>2</label>
    </ligand>
</feature>
<dbReference type="PANTHER" id="PTHR11347">
    <property type="entry name" value="CYCLIC NUCLEOTIDE PHOSPHODIESTERASE"/>
    <property type="match status" value="1"/>
</dbReference>
<evidence type="ECO:0000259" key="5">
    <source>
        <dbReference type="PROSITE" id="PS51845"/>
    </source>
</evidence>
<feature type="active site" description="Proton donor" evidence="3">
    <location>
        <position position="87"/>
    </location>
</feature>
<dbReference type="InterPro" id="IPR036971">
    <property type="entry name" value="PDEase_catalytic_dom_sf"/>
</dbReference>
<evidence type="ECO:0000256" key="4">
    <source>
        <dbReference type="PIRSR" id="PIRSR623088-3"/>
    </source>
</evidence>
<dbReference type="AlphaFoldDB" id="A0A9W8D0M8"/>
<keyword evidence="2" id="KW-0378">Hydrolase</keyword>
<comment type="caution">
    <text evidence="6">The sequence shown here is derived from an EMBL/GenBank/DDBJ whole genome shotgun (WGS) entry which is preliminary data.</text>
</comment>
<keyword evidence="1 4" id="KW-0479">Metal-binding</keyword>
<feature type="binding site" evidence="4">
    <location>
        <position position="128"/>
    </location>
    <ligand>
        <name>Zn(2+)</name>
        <dbReference type="ChEBI" id="CHEBI:29105"/>
        <label>1</label>
    </ligand>
</feature>
<evidence type="ECO:0000256" key="3">
    <source>
        <dbReference type="PIRSR" id="PIRSR623088-1"/>
    </source>
</evidence>
<dbReference type="Pfam" id="PF00233">
    <property type="entry name" value="PDEase_I"/>
    <property type="match status" value="1"/>
</dbReference>
<keyword evidence="7" id="KW-1185">Reference proteome</keyword>
<name>A0A9W8D0M8_9FUNG</name>
<evidence type="ECO:0000256" key="2">
    <source>
        <dbReference type="ARBA" id="ARBA00022801"/>
    </source>
</evidence>